<evidence type="ECO:0000256" key="3">
    <source>
        <dbReference type="ARBA" id="ARBA00022525"/>
    </source>
</evidence>
<feature type="chain" id="PRO_5042527413" evidence="5">
    <location>
        <begin position="33"/>
        <end position="456"/>
    </location>
</feature>
<feature type="domain" description="FAM69 protein-kinase" evidence="6">
    <location>
        <begin position="216"/>
        <end position="415"/>
    </location>
</feature>
<name>A0AAJ7UA25_PETMA</name>
<evidence type="ECO:0000259" key="6">
    <source>
        <dbReference type="Pfam" id="PF12260"/>
    </source>
</evidence>
<evidence type="ECO:0000313" key="7">
    <source>
        <dbReference type="Proteomes" id="UP001318040"/>
    </source>
</evidence>
<protein>
    <submittedName>
        <fullName evidence="8">Divergent protein kinase domain 2A-like</fullName>
    </submittedName>
</protein>
<evidence type="ECO:0000256" key="5">
    <source>
        <dbReference type="SAM" id="SignalP"/>
    </source>
</evidence>
<evidence type="ECO:0000256" key="4">
    <source>
        <dbReference type="ARBA" id="ARBA00022729"/>
    </source>
</evidence>
<dbReference type="AlphaFoldDB" id="A0AAJ7UA25"/>
<dbReference type="Proteomes" id="UP001318040">
    <property type="component" value="Chromosome 55"/>
</dbReference>
<evidence type="ECO:0000313" key="8">
    <source>
        <dbReference type="RefSeq" id="XP_032831018.1"/>
    </source>
</evidence>
<evidence type="ECO:0000256" key="1">
    <source>
        <dbReference type="ARBA" id="ARBA00004613"/>
    </source>
</evidence>
<evidence type="ECO:0000256" key="2">
    <source>
        <dbReference type="ARBA" id="ARBA00006338"/>
    </source>
</evidence>
<dbReference type="PANTHER" id="PTHR32073:SF6">
    <property type="entry name" value="DIVERGENT PROTEIN KINASE DOMAIN 2A"/>
    <property type="match status" value="1"/>
</dbReference>
<dbReference type="CTD" id="205428"/>
<dbReference type="InterPro" id="IPR022049">
    <property type="entry name" value="FAM69_kinase_dom"/>
</dbReference>
<keyword evidence="7" id="KW-1185">Reference proteome</keyword>
<dbReference type="PANTHER" id="PTHR32073">
    <property type="entry name" value="GH11358P"/>
    <property type="match status" value="1"/>
</dbReference>
<sequence>MVVRAFPLCKLGRLLRWLKLLLCLALLCLALARSHDFLSSLRHNVLTERRFLGLHRCPACFGTSWCRRFSAGQLTFRGAAQFRLLDRFNRQQVFAGRHTEPREGPRDVTLKRLGSPAQLAELDRALCLRATGRAACDVAKAVLRSEFNRLNGDPKAGVAPARLLTPAVVEGWSDLVHCPSQRLLDRVVRRYAETRDSGSFLLKNLKDSEKITLLLTIAFNPEPLVMQSFPPDEGWPLAKYLGACGRIVAESYVGPPLSDLLSSPWEKRVDLAWQALELAEQLSNNDLDFGLYLLDVRAESFGVGTRDGRLILTEASRVLVSDKRHIRQERPAQFDSPYETTHQDCRDSYDCLALSPSRKHLCSRLSHDHNHYAVCRNLLAPLWAGGTRGGAALLGGAPRPLAGRLETLLAECVRPKRPGGRAAAAGELRRWLADLNANYSKLAAAGTVDVGGGTER</sequence>
<comment type="similarity">
    <text evidence="2">Belongs to the DIPK family.</text>
</comment>
<keyword evidence="4 5" id="KW-0732">Signal</keyword>
<gene>
    <name evidence="8" type="primary">LOC116954543</name>
</gene>
<reference evidence="8" key="1">
    <citation type="submission" date="2025-08" db="UniProtKB">
        <authorList>
            <consortium name="RefSeq"/>
        </authorList>
    </citation>
    <scope>IDENTIFICATION</scope>
    <source>
        <tissue evidence="8">Sperm</tissue>
    </source>
</reference>
<dbReference type="RefSeq" id="XP_032831018.1">
    <property type="nucleotide sequence ID" value="XM_032975127.1"/>
</dbReference>
<accession>A0AAJ7UA25</accession>
<dbReference type="GO" id="GO:0005576">
    <property type="term" value="C:extracellular region"/>
    <property type="evidence" value="ECO:0007669"/>
    <property type="project" value="UniProtKB-SubCell"/>
</dbReference>
<keyword evidence="3" id="KW-0964">Secreted</keyword>
<feature type="signal peptide" evidence="5">
    <location>
        <begin position="1"/>
        <end position="32"/>
    </location>
</feature>
<dbReference type="Pfam" id="PF12260">
    <property type="entry name" value="PIP49_C"/>
    <property type="match status" value="1"/>
</dbReference>
<organism evidence="7 8">
    <name type="scientific">Petromyzon marinus</name>
    <name type="common">Sea lamprey</name>
    <dbReference type="NCBI Taxonomy" id="7757"/>
    <lineage>
        <taxon>Eukaryota</taxon>
        <taxon>Metazoa</taxon>
        <taxon>Chordata</taxon>
        <taxon>Craniata</taxon>
        <taxon>Vertebrata</taxon>
        <taxon>Cyclostomata</taxon>
        <taxon>Hyperoartia</taxon>
        <taxon>Petromyzontiformes</taxon>
        <taxon>Petromyzontidae</taxon>
        <taxon>Petromyzon</taxon>
    </lineage>
</organism>
<dbReference type="GeneID" id="116954543"/>
<proteinExistence type="inferred from homology"/>
<dbReference type="InterPro" id="IPR020519">
    <property type="entry name" value="DIPK2A/B"/>
</dbReference>
<comment type="subcellular location">
    <subcellularLocation>
        <location evidence="1">Secreted</location>
    </subcellularLocation>
</comment>
<dbReference type="KEGG" id="pmrn:116954543"/>